<dbReference type="InterPro" id="IPR020846">
    <property type="entry name" value="MFS_dom"/>
</dbReference>
<keyword evidence="3 6" id="KW-0812">Transmembrane</keyword>
<evidence type="ECO:0000259" key="7">
    <source>
        <dbReference type="PROSITE" id="PS50850"/>
    </source>
</evidence>
<feature type="transmembrane region" description="Helical" evidence="6">
    <location>
        <begin position="415"/>
        <end position="436"/>
    </location>
</feature>
<keyword evidence="4 6" id="KW-1133">Transmembrane helix</keyword>
<dbReference type="SUPFAM" id="SSF103473">
    <property type="entry name" value="MFS general substrate transporter"/>
    <property type="match status" value="1"/>
</dbReference>
<dbReference type="GO" id="GO:0016020">
    <property type="term" value="C:membrane"/>
    <property type="evidence" value="ECO:0007669"/>
    <property type="project" value="UniProtKB-SubCell"/>
</dbReference>
<name>A0A550BY11_9AGAR</name>
<feature type="transmembrane region" description="Helical" evidence="6">
    <location>
        <begin position="189"/>
        <end position="208"/>
    </location>
</feature>
<dbReference type="Gene3D" id="1.20.1250.20">
    <property type="entry name" value="MFS general substrate transporter like domains"/>
    <property type="match status" value="2"/>
</dbReference>
<dbReference type="PANTHER" id="PTHR43791:SF85">
    <property type="entry name" value="TRANSPORTER, PUTATIVE (AFU_ORTHOLOGUE AFUA_6G00710)-RELATED"/>
    <property type="match status" value="1"/>
</dbReference>
<feature type="transmembrane region" description="Helical" evidence="6">
    <location>
        <begin position="332"/>
        <end position="349"/>
    </location>
</feature>
<feature type="transmembrane region" description="Helical" evidence="6">
    <location>
        <begin position="292"/>
        <end position="312"/>
    </location>
</feature>
<comment type="caution">
    <text evidence="8">The sequence shown here is derived from an EMBL/GenBank/DDBJ whole genome shotgun (WGS) entry which is preliminary data.</text>
</comment>
<evidence type="ECO:0000313" key="9">
    <source>
        <dbReference type="Proteomes" id="UP000320762"/>
    </source>
</evidence>
<dbReference type="FunFam" id="1.20.1250.20:FF:000034">
    <property type="entry name" value="MFS general substrate transporter"/>
    <property type="match status" value="1"/>
</dbReference>
<evidence type="ECO:0000256" key="5">
    <source>
        <dbReference type="ARBA" id="ARBA00023136"/>
    </source>
</evidence>
<feature type="transmembrane region" description="Helical" evidence="6">
    <location>
        <begin position="117"/>
        <end position="139"/>
    </location>
</feature>
<feature type="transmembrane region" description="Helical" evidence="6">
    <location>
        <begin position="88"/>
        <end position="110"/>
    </location>
</feature>
<keyword evidence="2" id="KW-0813">Transport</keyword>
<keyword evidence="9" id="KW-1185">Reference proteome</keyword>
<evidence type="ECO:0000256" key="3">
    <source>
        <dbReference type="ARBA" id="ARBA00022692"/>
    </source>
</evidence>
<feature type="transmembrane region" description="Helical" evidence="6">
    <location>
        <begin position="220"/>
        <end position="241"/>
    </location>
</feature>
<evidence type="ECO:0000256" key="1">
    <source>
        <dbReference type="ARBA" id="ARBA00004141"/>
    </source>
</evidence>
<evidence type="ECO:0000256" key="4">
    <source>
        <dbReference type="ARBA" id="ARBA00022989"/>
    </source>
</evidence>
<organism evidence="8 9">
    <name type="scientific">Schizophyllum amplum</name>
    <dbReference type="NCBI Taxonomy" id="97359"/>
    <lineage>
        <taxon>Eukaryota</taxon>
        <taxon>Fungi</taxon>
        <taxon>Dikarya</taxon>
        <taxon>Basidiomycota</taxon>
        <taxon>Agaricomycotina</taxon>
        <taxon>Agaricomycetes</taxon>
        <taxon>Agaricomycetidae</taxon>
        <taxon>Agaricales</taxon>
        <taxon>Schizophyllaceae</taxon>
        <taxon>Schizophyllum</taxon>
    </lineage>
</organism>
<protein>
    <submittedName>
        <fullName evidence="8">Major facilitator superfamily domain-containing protein</fullName>
    </submittedName>
</protein>
<comment type="subcellular location">
    <subcellularLocation>
        <location evidence="1">Membrane</location>
        <topology evidence="1">Multi-pass membrane protein</topology>
    </subcellularLocation>
</comment>
<dbReference type="OrthoDB" id="2985014at2759"/>
<reference evidence="8 9" key="1">
    <citation type="journal article" date="2019" name="New Phytol.">
        <title>Comparative genomics reveals unique wood-decay strategies and fruiting body development in the Schizophyllaceae.</title>
        <authorList>
            <person name="Almasi E."/>
            <person name="Sahu N."/>
            <person name="Krizsan K."/>
            <person name="Balint B."/>
            <person name="Kovacs G.M."/>
            <person name="Kiss B."/>
            <person name="Cseklye J."/>
            <person name="Drula E."/>
            <person name="Henrissat B."/>
            <person name="Nagy I."/>
            <person name="Chovatia M."/>
            <person name="Adam C."/>
            <person name="LaButti K."/>
            <person name="Lipzen A."/>
            <person name="Riley R."/>
            <person name="Grigoriev I.V."/>
            <person name="Nagy L.G."/>
        </authorList>
    </citation>
    <scope>NUCLEOTIDE SEQUENCE [LARGE SCALE GENOMIC DNA]</scope>
    <source>
        <strain evidence="8 9">NL-1724</strain>
    </source>
</reference>
<evidence type="ECO:0000256" key="6">
    <source>
        <dbReference type="SAM" id="Phobius"/>
    </source>
</evidence>
<feature type="transmembrane region" description="Helical" evidence="6">
    <location>
        <begin position="47"/>
        <end position="64"/>
    </location>
</feature>
<dbReference type="Proteomes" id="UP000320762">
    <property type="component" value="Unassembled WGS sequence"/>
</dbReference>
<dbReference type="GO" id="GO:0022857">
    <property type="term" value="F:transmembrane transporter activity"/>
    <property type="evidence" value="ECO:0007669"/>
    <property type="project" value="InterPro"/>
</dbReference>
<dbReference type="PROSITE" id="PS50850">
    <property type="entry name" value="MFS"/>
    <property type="match status" value="1"/>
</dbReference>
<dbReference type="Pfam" id="PF07690">
    <property type="entry name" value="MFS_1"/>
    <property type="match status" value="1"/>
</dbReference>
<evidence type="ECO:0000313" key="8">
    <source>
        <dbReference type="EMBL" id="TRM57396.1"/>
    </source>
</evidence>
<dbReference type="EMBL" id="VDMD01000048">
    <property type="protein sequence ID" value="TRM57396.1"/>
    <property type="molecule type" value="Genomic_DNA"/>
</dbReference>
<accession>A0A550BY11</accession>
<feature type="transmembrane region" description="Helical" evidence="6">
    <location>
        <begin position="381"/>
        <end position="403"/>
    </location>
</feature>
<keyword evidence="5 6" id="KW-0472">Membrane</keyword>
<dbReference type="AlphaFoldDB" id="A0A550BY11"/>
<feature type="transmembrane region" description="Helical" evidence="6">
    <location>
        <begin position="448"/>
        <end position="472"/>
    </location>
</feature>
<dbReference type="InterPro" id="IPR011701">
    <property type="entry name" value="MFS"/>
</dbReference>
<evidence type="ECO:0000256" key="2">
    <source>
        <dbReference type="ARBA" id="ARBA00022448"/>
    </source>
</evidence>
<proteinExistence type="predicted"/>
<feature type="transmembrane region" description="Helical" evidence="6">
    <location>
        <begin position="356"/>
        <end position="375"/>
    </location>
</feature>
<dbReference type="FunFam" id="1.20.1250.20:FF:000013">
    <property type="entry name" value="MFS general substrate transporter"/>
    <property type="match status" value="1"/>
</dbReference>
<dbReference type="InterPro" id="IPR036259">
    <property type="entry name" value="MFS_trans_sf"/>
</dbReference>
<feature type="domain" description="Major facilitator superfamily (MFS) profile" evidence="7">
    <location>
        <begin position="51"/>
        <end position="475"/>
    </location>
</feature>
<gene>
    <name evidence="8" type="ORF">BD626DRAFT_540602</name>
</gene>
<sequence>MAIPLSKTASAASLSRSTPEKYDLSEESMSLEAKVDPTMEKVVWRKLDLFVLPMVSLFYLLSFLDRTNVANARVAGMQVDLKMTNYDYSLALTVTYIPYIIAELPSNLLLKAVGPNLMLPAMLTLWGVITTLQGVVTTYGGLLVCRFFLGLMEGTVRESYELGGVFPGLVLYLSYFYPRHKLNLRISGFFSSASVAGAFGGILAYGIINMDGVGGKPGWSWIFILEGLFTVLVGISGFFVLPRSPQHASFLTAAEKKYVAEQLAAHGATAKDENDDRFSWGEVIKAFCLPHVWFTAVVYFLDGVILYGLAYFAPSIVQGLGYSGADAQLLTVPPFAVAFVFALACAFISDRYHCRGLVSIVASVLCVIGFAMFLASPYQHVQYGSLFLSISGTYTVAPTLSAWGANNVFPHTRRATAIAIGFIMSNSGGILATWLLGSLSAAPRYHSATVTLLAMSVFMIVFSAINLAYLYAQNQKKAERRRTSSPAEEQPGLGDQSAWFIYSL</sequence>
<dbReference type="PANTHER" id="PTHR43791">
    <property type="entry name" value="PERMEASE-RELATED"/>
    <property type="match status" value="1"/>
</dbReference>